<gene>
    <name evidence="2" type="ORF">FH972_007756</name>
</gene>
<feature type="region of interest" description="Disordered" evidence="1">
    <location>
        <begin position="342"/>
        <end position="363"/>
    </location>
</feature>
<feature type="compositionally biased region" description="Polar residues" evidence="1">
    <location>
        <begin position="51"/>
        <end position="71"/>
    </location>
</feature>
<dbReference type="OrthoDB" id="118550at2759"/>
<name>A0A5N6QWK8_9ROSI</name>
<sequence>MHPYPRKLVIPPREISATEQPIRSASPNFSVLERDNQSPTSVLSAIGSDTVGCTDSDTPSGSLSPVSSAAAVQSGGLVPSEPNQSTERSASPSPALTTIGSISDEQLSTKLDLFPKENAYAKEGASEEASTRSLKLFGMTVLVTDCYRPSSPPIGTGKSTPADMHEEKVVQALPRNLLPVKPILGNTERAWSHHMLHGAHGAHYFEQCQQENSNLVEANSAAPTPWWTFCGGLPFPFLPVHKAEPSKAYVESDLGEIRDKEVQKEESWTGSNTGSVNDGENGDKCSEAETQRRPFILKNENQEAHLVFQLRRSEESAFSELRTSPEKSVKGFVPYKRCVSERDSLSSTTTGQEREEKQIRLCW</sequence>
<evidence type="ECO:0000313" key="3">
    <source>
        <dbReference type="Proteomes" id="UP000327013"/>
    </source>
</evidence>
<evidence type="ECO:0000256" key="1">
    <source>
        <dbReference type="SAM" id="MobiDB-lite"/>
    </source>
</evidence>
<feature type="region of interest" description="Disordered" evidence="1">
    <location>
        <begin position="260"/>
        <end position="287"/>
    </location>
</feature>
<dbReference type="AlphaFoldDB" id="A0A5N6QWK8"/>
<evidence type="ECO:0000313" key="2">
    <source>
        <dbReference type="EMBL" id="KAE8021909.1"/>
    </source>
</evidence>
<dbReference type="EMBL" id="CM017323">
    <property type="protein sequence ID" value="KAE8021909.1"/>
    <property type="molecule type" value="Genomic_DNA"/>
</dbReference>
<accession>A0A5N6QWK8</accession>
<reference evidence="2 3" key="1">
    <citation type="submission" date="2019-06" db="EMBL/GenBank/DDBJ databases">
        <title>A chromosomal-level reference genome of Carpinus fangiana (Coryloideae, Betulaceae).</title>
        <authorList>
            <person name="Yang X."/>
            <person name="Wang Z."/>
            <person name="Zhang L."/>
            <person name="Hao G."/>
            <person name="Liu J."/>
            <person name="Yang Y."/>
        </authorList>
    </citation>
    <scope>NUCLEOTIDE SEQUENCE [LARGE SCALE GENOMIC DNA]</scope>
    <source>
        <strain evidence="2">Cfa_2016G</strain>
        <tissue evidence="2">Leaf</tissue>
    </source>
</reference>
<feature type="compositionally biased region" description="Polar residues" evidence="1">
    <location>
        <begin position="17"/>
        <end position="29"/>
    </location>
</feature>
<protein>
    <submittedName>
        <fullName evidence="2">Uncharacterized protein</fullName>
    </submittedName>
</protein>
<keyword evidence="3" id="KW-1185">Reference proteome</keyword>
<dbReference type="Proteomes" id="UP000327013">
    <property type="component" value="Chromosome 3"/>
</dbReference>
<feature type="region of interest" description="Disordered" evidence="1">
    <location>
        <begin position="1"/>
        <end position="102"/>
    </location>
</feature>
<feature type="compositionally biased region" description="Polar residues" evidence="1">
    <location>
        <begin position="81"/>
        <end position="102"/>
    </location>
</feature>
<feature type="compositionally biased region" description="Polar residues" evidence="1">
    <location>
        <begin position="268"/>
        <end position="278"/>
    </location>
</feature>
<feature type="compositionally biased region" description="Basic and acidic residues" evidence="1">
    <location>
        <begin position="352"/>
        <end position="363"/>
    </location>
</feature>
<organism evidence="2 3">
    <name type="scientific">Carpinus fangiana</name>
    <dbReference type="NCBI Taxonomy" id="176857"/>
    <lineage>
        <taxon>Eukaryota</taxon>
        <taxon>Viridiplantae</taxon>
        <taxon>Streptophyta</taxon>
        <taxon>Embryophyta</taxon>
        <taxon>Tracheophyta</taxon>
        <taxon>Spermatophyta</taxon>
        <taxon>Magnoliopsida</taxon>
        <taxon>eudicotyledons</taxon>
        <taxon>Gunneridae</taxon>
        <taxon>Pentapetalae</taxon>
        <taxon>rosids</taxon>
        <taxon>fabids</taxon>
        <taxon>Fagales</taxon>
        <taxon>Betulaceae</taxon>
        <taxon>Carpinus</taxon>
    </lineage>
</organism>
<proteinExistence type="predicted"/>